<accession>A0A8X6PVJ9</accession>
<comment type="caution">
    <text evidence="1">The sequence shown here is derived from an EMBL/GenBank/DDBJ whole genome shotgun (WGS) entry which is preliminary data.</text>
</comment>
<dbReference type="EMBL" id="BMAW01120975">
    <property type="protein sequence ID" value="GFT91927.1"/>
    <property type="molecule type" value="Genomic_DNA"/>
</dbReference>
<evidence type="ECO:0000313" key="2">
    <source>
        <dbReference type="Proteomes" id="UP000887013"/>
    </source>
</evidence>
<gene>
    <name evidence="1" type="ORF">NPIL_338241</name>
</gene>
<dbReference type="AlphaFoldDB" id="A0A8X6PVJ9"/>
<keyword evidence="2" id="KW-1185">Reference proteome</keyword>
<dbReference type="Proteomes" id="UP000887013">
    <property type="component" value="Unassembled WGS sequence"/>
</dbReference>
<reference evidence="1" key="1">
    <citation type="submission" date="2020-08" db="EMBL/GenBank/DDBJ databases">
        <title>Multicomponent nature underlies the extraordinary mechanical properties of spider dragline silk.</title>
        <authorList>
            <person name="Kono N."/>
            <person name="Nakamura H."/>
            <person name="Mori M."/>
            <person name="Yoshida Y."/>
            <person name="Ohtoshi R."/>
            <person name="Malay A.D."/>
            <person name="Moran D.A.P."/>
            <person name="Tomita M."/>
            <person name="Numata K."/>
            <person name="Arakawa K."/>
        </authorList>
    </citation>
    <scope>NUCLEOTIDE SEQUENCE</scope>
</reference>
<proteinExistence type="predicted"/>
<organism evidence="1 2">
    <name type="scientific">Nephila pilipes</name>
    <name type="common">Giant wood spider</name>
    <name type="synonym">Nephila maculata</name>
    <dbReference type="NCBI Taxonomy" id="299642"/>
    <lineage>
        <taxon>Eukaryota</taxon>
        <taxon>Metazoa</taxon>
        <taxon>Ecdysozoa</taxon>
        <taxon>Arthropoda</taxon>
        <taxon>Chelicerata</taxon>
        <taxon>Arachnida</taxon>
        <taxon>Araneae</taxon>
        <taxon>Araneomorphae</taxon>
        <taxon>Entelegynae</taxon>
        <taxon>Araneoidea</taxon>
        <taxon>Nephilidae</taxon>
        <taxon>Nephila</taxon>
    </lineage>
</organism>
<protein>
    <submittedName>
        <fullName evidence="1">Uncharacterized protein</fullName>
    </submittedName>
</protein>
<name>A0A8X6PVJ9_NEPPI</name>
<sequence>MAFRSIWRYVVGRTKSVVKNYNVIERAEKVVEHGKKVAPRHPGTEAKFQVLVKVITDESWMFEYGPETSMELYTKSCPCPMKSCMNRSNVKTIHIFSTALDYAQRIVLPGQIVNLAFTKMSWKDSEYGFRKFD</sequence>
<evidence type="ECO:0000313" key="1">
    <source>
        <dbReference type="EMBL" id="GFT91927.1"/>
    </source>
</evidence>